<dbReference type="PANTHER" id="PTHR34606">
    <property type="entry name" value="BON DOMAIN-CONTAINING PROTEIN"/>
    <property type="match status" value="1"/>
</dbReference>
<gene>
    <name evidence="2" type="ORF">SAMN02745135_01650</name>
</gene>
<feature type="domain" description="BON" evidence="1">
    <location>
        <begin position="26"/>
        <end position="94"/>
    </location>
</feature>
<evidence type="ECO:0000313" key="2">
    <source>
        <dbReference type="EMBL" id="SHH68045.1"/>
    </source>
</evidence>
<dbReference type="EMBL" id="FQXO01000044">
    <property type="protein sequence ID" value="SHH68045.1"/>
    <property type="molecule type" value="Genomic_DNA"/>
</dbReference>
<evidence type="ECO:0000313" key="3">
    <source>
        <dbReference type="Proteomes" id="UP000183967"/>
    </source>
</evidence>
<protein>
    <submittedName>
        <fullName evidence="2">Osmotically-inducible protein OsmY, contains BON domain</fullName>
    </submittedName>
</protein>
<dbReference type="Gene3D" id="3.30.1340.30">
    <property type="match status" value="3"/>
</dbReference>
<dbReference type="Pfam" id="PF04972">
    <property type="entry name" value="BON"/>
    <property type="match status" value="3"/>
</dbReference>
<dbReference type="PROSITE" id="PS50914">
    <property type="entry name" value="BON"/>
    <property type="match status" value="3"/>
</dbReference>
<evidence type="ECO:0000259" key="1">
    <source>
        <dbReference type="PROSITE" id="PS50914"/>
    </source>
</evidence>
<name>A0A1M5UYH2_9FIRM</name>
<reference evidence="3" key="1">
    <citation type="submission" date="2016-11" db="EMBL/GenBank/DDBJ databases">
        <authorList>
            <person name="Varghese N."/>
            <person name="Submissions S."/>
        </authorList>
    </citation>
    <scope>NUCLEOTIDE SEQUENCE [LARGE SCALE GENOMIC DNA]</scope>
    <source>
        <strain evidence="3">DSM 13643</strain>
    </source>
</reference>
<dbReference type="Proteomes" id="UP000183967">
    <property type="component" value="Unassembled WGS sequence"/>
</dbReference>
<keyword evidence="3" id="KW-1185">Reference proteome</keyword>
<dbReference type="InterPro" id="IPR007055">
    <property type="entry name" value="BON_dom"/>
</dbReference>
<dbReference type="AlphaFoldDB" id="A0A1M5UYH2"/>
<dbReference type="InterPro" id="IPR051686">
    <property type="entry name" value="Lipoprotein_DolP"/>
</dbReference>
<organism evidence="2 3">
    <name type="scientific">Caloranaerobacter azorensis DSM 13643</name>
    <dbReference type="NCBI Taxonomy" id="1121264"/>
    <lineage>
        <taxon>Bacteria</taxon>
        <taxon>Bacillati</taxon>
        <taxon>Bacillota</taxon>
        <taxon>Tissierellia</taxon>
        <taxon>Tissierellales</taxon>
        <taxon>Thermohalobacteraceae</taxon>
        <taxon>Caloranaerobacter</taxon>
    </lineage>
</organism>
<feature type="domain" description="BON" evidence="1">
    <location>
        <begin position="173"/>
        <end position="240"/>
    </location>
</feature>
<dbReference type="PANTHER" id="PTHR34606:SF4">
    <property type="entry name" value="OUTER MEMBRANE LIPOPROTEIN DOLP"/>
    <property type="match status" value="1"/>
</dbReference>
<proteinExistence type="predicted"/>
<feature type="domain" description="BON" evidence="1">
    <location>
        <begin position="99"/>
        <end position="168"/>
    </location>
</feature>
<accession>A0A1M5UYH2</accession>
<sequence>MCKTNTNSLKGVFNLNIKDKKENLTKDELLVDYIKDKLEEKMQASSMDINVTCRDGVVHLSGFVDVLAEKEYAEQITYSIDGVKKVENNITIGVEGQITDKHIEKEVIDRLRNNNYSEKISGIGVKVKDGVVNLIGHVDTLKDSHIAMKIASEVRGVKDVVNNTQISTLGVIDDVTITNMIRDKLNRADFSGEDIACTVTGGIASLSGYTQTKRDAEIAKELAMSVEGVRKVINKIRIREK</sequence>